<sequence length="631" mass="72112">MYSFMDGFSGYNQVSVAERDREKTAFITEWGAFAYRVMPFGLKNAPSTFQRIVTTAFEEYLNEFMQTYLDDFIVYGSRTDHLRKCLEKCRKFSISLNPDKSVFGALPCCSATSSLRTDSFRIRLRLMLSYRWKHQTDQTFEWSEDCQVAFDLLRNALVSSPILVVPDWNKPKLIPAERNYTATERETLAIVWAANSQLYPTRGRISFPDEPPAVQALQVQDRSHQDEWYALLRKYLSTGEVPEDLFRYTERRTLLRRAAYYRLGEDGNIYRLCTDQTYRKVALAVDRPGLMFQAHASVAGGHLSRRTTAAKLLSSGLYPSPVWLPEELISDQGSHFVNQAIKCLVDEFFVSHKTSTTYYPRGNGQAESTNKILITMLHKPRLPQPTSIGSDDSSVYPHRIQAFLQLEVERENAENNIIHSQQQQQRAYQDNHPEMQYHVGDLVLWYKGPVPARSGGKFQNRWFGPYVVSRVTPNNVVALETLDGEPLGQPVNDNQLKPYKSIDLPGVLSRHPPAATRIRERLNRLIPGALRQPAPTAPIRHTWHKRHTPADAPRAHLGIPDRPPWPWQCSSRASWRPGPASIPPDDAATRSYPIRPRIRFVHSPSLWPLVTSPTSDGSAKFATWRPELEPC</sequence>
<accession>A0ABD1ZDR2</accession>
<keyword evidence="4" id="KW-1185">Reference proteome</keyword>
<dbReference type="InterPro" id="IPR043128">
    <property type="entry name" value="Rev_trsase/Diguanyl_cyclase"/>
</dbReference>
<dbReference type="InterPro" id="IPR012337">
    <property type="entry name" value="RNaseH-like_sf"/>
</dbReference>
<name>A0ABD1ZDR2_9MARC</name>
<dbReference type="InterPro" id="IPR050951">
    <property type="entry name" value="Retrovirus_Pol_polyprotein"/>
</dbReference>
<dbReference type="Gene3D" id="3.30.420.10">
    <property type="entry name" value="Ribonuclease H-like superfamily/Ribonuclease H"/>
    <property type="match status" value="1"/>
</dbReference>
<organism evidence="3 4">
    <name type="scientific">Riccia fluitans</name>
    <dbReference type="NCBI Taxonomy" id="41844"/>
    <lineage>
        <taxon>Eukaryota</taxon>
        <taxon>Viridiplantae</taxon>
        <taxon>Streptophyta</taxon>
        <taxon>Embryophyta</taxon>
        <taxon>Marchantiophyta</taxon>
        <taxon>Marchantiopsida</taxon>
        <taxon>Marchantiidae</taxon>
        <taxon>Marchantiales</taxon>
        <taxon>Ricciaceae</taxon>
        <taxon>Riccia</taxon>
    </lineage>
</organism>
<gene>
    <name evidence="3" type="ORF">R1flu_017702</name>
</gene>
<evidence type="ECO:0000313" key="4">
    <source>
        <dbReference type="Proteomes" id="UP001605036"/>
    </source>
</evidence>
<evidence type="ECO:0000256" key="1">
    <source>
        <dbReference type="SAM" id="MobiDB-lite"/>
    </source>
</evidence>
<dbReference type="InterPro" id="IPR001584">
    <property type="entry name" value="Integrase_cat-core"/>
</dbReference>
<dbReference type="EMBL" id="JBHFFA010000001">
    <property type="protein sequence ID" value="KAL2649574.1"/>
    <property type="molecule type" value="Genomic_DNA"/>
</dbReference>
<dbReference type="AlphaFoldDB" id="A0ABD1ZDR2"/>
<protein>
    <recommendedName>
        <fullName evidence="2">Integrase catalytic domain-containing protein</fullName>
    </recommendedName>
</protein>
<dbReference type="InterPro" id="IPR043502">
    <property type="entry name" value="DNA/RNA_pol_sf"/>
</dbReference>
<reference evidence="3 4" key="1">
    <citation type="submission" date="2024-09" db="EMBL/GenBank/DDBJ databases">
        <title>Chromosome-scale assembly of Riccia fluitans.</title>
        <authorList>
            <person name="Paukszto L."/>
            <person name="Sawicki J."/>
            <person name="Karawczyk K."/>
            <person name="Piernik-Szablinska J."/>
            <person name="Szczecinska M."/>
            <person name="Mazdziarz M."/>
        </authorList>
    </citation>
    <scope>NUCLEOTIDE SEQUENCE [LARGE SCALE GENOMIC DNA]</scope>
    <source>
        <strain evidence="3">Rf_01</strain>
        <tissue evidence="3">Aerial parts of the thallus</tissue>
    </source>
</reference>
<dbReference type="CDD" id="cd01647">
    <property type="entry name" value="RT_LTR"/>
    <property type="match status" value="1"/>
</dbReference>
<dbReference type="PANTHER" id="PTHR37984">
    <property type="entry name" value="PROTEIN CBG26694"/>
    <property type="match status" value="1"/>
</dbReference>
<feature type="region of interest" description="Disordered" evidence="1">
    <location>
        <begin position="543"/>
        <end position="589"/>
    </location>
</feature>
<dbReference type="Pfam" id="PF00078">
    <property type="entry name" value="RVT_1"/>
    <property type="match status" value="1"/>
</dbReference>
<dbReference type="InterPro" id="IPR000477">
    <property type="entry name" value="RT_dom"/>
</dbReference>
<evidence type="ECO:0000313" key="3">
    <source>
        <dbReference type="EMBL" id="KAL2649574.1"/>
    </source>
</evidence>
<dbReference type="Proteomes" id="UP001605036">
    <property type="component" value="Unassembled WGS sequence"/>
</dbReference>
<dbReference type="Gene3D" id="3.30.70.270">
    <property type="match status" value="1"/>
</dbReference>
<comment type="caution">
    <text evidence="3">The sequence shown here is derived from an EMBL/GenBank/DDBJ whole genome shotgun (WGS) entry which is preliminary data.</text>
</comment>
<dbReference type="SUPFAM" id="SSF56672">
    <property type="entry name" value="DNA/RNA polymerases"/>
    <property type="match status" value="1"/>
</dbReference>
<dbReference type="PANTHER" id="PTHR37984:SF5">
    <property type="entry name" value="PROTEIN NYNRIN-LIKE"/>
    <property type="match status" value="1"/>
</dbReference>
<dbReference type="SUPFAM" id="SSF53098">
    <property type="entry name" value="Ribonuclease H-like"/>
    <property type="match status" value="1"/>
</dbReference>
<evidence type="ECO:0000259" key="2">
    <source>
        <dbReference type="PROSITE" id="PS50994"/>
    </source>
</evidence>
<dbReference type="InterPro" id="IPR036397">
    <property type="entry name" value="RNaseH_sf"/>
</dbReference>
<dbReference type="PROSITE" id="PS50994">
    <property type="entry name" value="INTEGRASE"/>
    <property type="match status" value="1"/>
</dbReference>
<proteinExistence type="predicted"/>
<dbReference type="Gene3D" id="3.10.10.10">
    <property type="entry name" value="HIV Type 1 Reverse Transcriptase, subunit A, domain 1"/>
    <property type="match status" value="1"/>
</dbReference>
<feature type="domain" description="Integrase catalytic" evidence="2">
    <location>
        <begin position="307"/>
        <end position="441"/>
    </location>
</feature>